<accession>B8F9S6</accession>
<keyword evidence="6" id="KW-1185">Reference proteome</keyword>
<evidence type="ECO:0000313" key="6">
    <source>
        <dbReference type="Proteomes" id="UP000000739"/>
    </source>
</evidence>
<gene>
    <name evidence="5" type="ordered locus">Dalk_1321</name>
</gene>
<dbReference type="Pfam" id="PF00465">
    <property type="entry name" value="Fe-ADH"/>
    <property type="match status" value="1"/>
</dbReference>
<dbReference type="Gene3D" id="3.40.50.1970">
    <property type="match status" value="1"/>
</dbReference>
<dbReference type="InterPro" id="IPR001670">
    <property type="entry name" value="ADH_Fe/GldA"/>
</dbReference>
<feature type="domain" description="Alcohol dehydrogenase iron-type/glycerol dehydrogenase GldA" evidence="3">
    <location>
        <begin position="10"/>
        <end position="179"/>
    </location>
</feature>
<reference evidence="5 6" key="1">
    <citation type="journal article" date="2012" name="Environ. Microbiol.">
        <title>The genome sequence of Desulfatibacillum alkenivorans AK-01: a blueprint for anaerobic alkane oxidation.</title>
        <authorList>
            <person name="Callaghan A.V."/>
            <person name="Morris B.E."/>
            <person name="Pereira I.A."/>
            <person name="McInerney M.J."/>
            <person name="Austin R.N."/>
            <person name="Groves J.T."/>
            <person name="Kukor J.J."/>
            <person name="Suflita J.M."/>
            <person name="Young L.Y."/>
            <person name="Zylstra G.J."/>
            <person name="Wawrik B."/>
        </authorList>
    </citation>
    <scope>NUCLEOTIDE SEQUENCE [LARGE SCALE GENOMIC DNA]</scope>
    <source>
        <strain evidence="5 6">AK-01</strain>
    </source>
</reference>
<evidence type="ECO:0000256" key="1">
    <source>
        <dbReference type="ARBA" id="ARBA00007358"/>
    </source>
</evidence>
<dbReference type="InterPro" id="IPR035873">
    <property type="entry name" value="PhpC"/>
</dbReference>
<dbReference type="InterPro" id="IPR056798">
    <property type="entry name" value="ADH_Fe_C"/>
</dbReference>
<evidence type="ECO:0000259" key="4">
    <source>
        <dbReference type="Pfam" id="PF25137"/>
    </source>
</evidence>
<dbReference type="FunFam" id="3.40.50.1970:FF:000003">
    <property type="entry name" value="Alcohol dehydrogenase, iron-containing"/>
    <property type="match status" value="1"/>
</dbReference>
<evidence type="ECO:0000259" key="3">
    <source>
        <dbReference type="Pfam" id="PF00465"/>
    </source>
</evidence>
<dbReference type="RefSeq" id="WP_012610457.1">
    <property type="nucleotide sequence ID" value="NC_011768.1"/>
</dbReference>
<feature type="domain" description="Fe-containing alcohol dehydrogenase-like C-terminal" evidence="4">
    <location>
        <begin position="190"/>
        <end position="373"/>
    </location>
</feature>
<proteinExistence type="inferred from homology"/>
<dbReference type="EMBL" id="CP001322">
    <property type="protein sequence ID" value="ACL03022.1"/>
    <property type="molecule type" value="Genomic_DNA"/>
</dbReference>
<dbReference type="GO" id="GO:0046872">
    <property type="term" value="F:metal ion binding"/>
    <property type="evidence" value="ECO:0007669"/>
    <property type="project" value="InterPro"/>
</dbReference>
<dbReference type="CDD" id="cd08182">
    <property type="entry name" value="HEPD"/>
    <property type="match status" value="1"/>
</dbReference>
<dbReference type="Pfam" id="PF25137">
    <property type="entry name" value="ADH_Fe_C"/>
    <property type="match status" value="1"/>
</dbReference>
<dbReference type="GO" id="GO:0004022">
    <property type="term" value="F:alcohol dehydrogenase (NAD+) activity"/>
    <property type="evidence" value="ECO:0007669"/>
    <property type="project" value="TreeGrafter"/>
</dbReference>
<keyword evidence="2" id="KW-0560">Oxidoreductase</keyword>
<dbReference type="AlphaFoldDB" id="B8F9S6"/>
<dbReference type="InterPro" id="IPR018211">
    <property type="entry name" value="ADH_Fe_CS"/>
</dbReference>
<dbReference type="SUPFAM" id="SSF56796">
    <property type="entry name" value="Dehydroquinate synthase-like"/>
    <property type="match status" value="1"/>
</dbReference>
<evidence type="ECO:0000313" key="5">
    <source>
        <dbReference type="EMBL" id="ACL03022.1"/>
    </source>
</evidence>
<dbReference type="HOGENOM" id="CLU_007207_0_0_7"/>
<dbReference type="PROSITE" id="PS00913">
    <property type="entry name" value="ADH_IRON_1"/>
    <property type="match status" value="1"/>
</dbReference>
<dbReference type="PANTHER" id="PTHR11496">
    <property type="entry name" value="ALCOHOL DEHYDROGENASE"/>
    <property type="match status" value="1"/>
</dbReference>
<comment type="similarity">
    <text evidence="1">Belongs to the iron-containing alcohol dehydrogenase family.</text>
</comment>
<dbReference type="KEGG" id="dal:Dalk_1321"/>
<dbReference type="eggNOG" id="COG1454">
    <property type="taxonomic scope" value="Bacteria"/>
</dbReference>
<protein>
    <submittedName>
        <fullName evidence="5">Iron-containing alcohol dehydrogenase</fullName>
    </submittedName>
</protein>
<name>B8F9S6_DESAL</name>
<sequence length="377" mass="40774">MAATWTYHNPVQVFCGRGARKMVSEVLNGKQVLVVCSQRGKEQFTGDPILKGIGRGTNIEWMDNVKANPGLDKLQSDIDRLTGASFDAVVGFGGGSAIDSAKALSIGLSAKKSDHTLTHVIDNPSLLQRMHSIPVVAVPTTSGTGSEVTPFATIWNHRQKKKLSLSGPAVYARTAVVDPELTDNLPQAETIYTGMDAINQAAESIWNKNATPLSIMYGTESLRKGLKALLILNDGKGGAVERDAMAESSLLAGLAISQTRTALCHSISYPLTAQFGVPHGLACAFTMAQVLKLNLEGHPYRFDVLSKALGVSSVTAVFDDFAKRMGIDFRIREYISDWEQIVPLIPEMFTPGRADNNIADVDETKIEMLLKASWKID</sequence>
<dbReference type="InterPro" id="IPR039697">
    <property type="entry name" value="Alcohol_dehydrogenase_Fe"/>
</dbReference>
<dbReference type="GO" id="GO:0017000">
    <property type="term" value="P:antibiotic biosynthetic process"/>
    <property type="evidence" value="ECO:0007669"/>
    <property type="project" value="InterPro"/>
</dbReference>
<dbReference type="Gene3D" id="1.20.1090.10">
    <property type="entry name" value="Dehydroquinate synthase-like - alpha domain"/>
    <property type="match status" value="1"/>
</dbReference>
<dbReference type="Proteomes" id="UP000000739">
    <property type="component" value="Chromosome"/>
</dbReference>
<organism evidence="5 6">
    <name type="scientific">Desulfatibacillum aliphaticivorans</name>
    <dbReference type="NCBI Taxonomy" id="218208"/>
    <lineage>
        <taxon>Bacteria</taxon>
        <taxon>Pseudomonadati</taxon>
        <taxon>Thermodesulfobacteriota</taxon>
        <taxon>Desulfobacteria</taxon>
        <taxon>Desulfobacterales</taxon>
        <taxon>Desulfatibacillaceae</taxon>
        <taxon>Desulfatibacillum</taxon>
    </lineage>
</organism>
<evidence type="ECO:0000256" key="2">
    <source>
        <dbReference type="ARBA" id="ARBA00023002"/>
    </source>
</evidence>
<dbReference type="PANTHER" id="PTHR11496:SF103">
    <property type="entry name" value="DEHYDROGENASE, PUTATIVE-RELATED"/>
    <property type="match status" value="1"/>
</dbReference>